<gene>
    <name evidence="2" type="ORF">H6G74_12605</name>
</gene>
<sequence length="65" mass="7499">MDVEVSAIAPLKPKSEAIALFLDMLEGDHFVHQLSRAIAFLLLVILFFQGDHDYEIRKGRSRKWD</sequence>
<evidence type="ECO:0000313" key="3">
    <source>
        <dbReference type="Proteomes" id="UP000603457"/>
    </source>
</evidence>
<keyword evidence="1" id="KW-0812">Transmembrane</keyword>
<dbReference type="EMBL" id="JACJTB010000013">
    <property type="protein sequence ID" value="MBD2595166.1"/>
    <property type="molecule type" value="Genomic_DNA"/>
</dbReference>
<feature type="transmembrane region" description="Helical" evidence="1">
    <location>
        <begin position="30"/>
        <end position="48"/>
    </location>
</feature>
<dbReference type="RefSeq" id="WP_190967985.1">
    <property type="nucleotide sequence ID" value="NZ_JACJTB010000013.1"/>
</dbReference>
<proteinExistence type="predicted"/>
<evidence type="ECO:0000313" key="2">
    <source>
        <dbReference type="EMBL" id="MBD2595166.1"/>
    </source>
</evidence>
<accession>A0ABR8FWS7</accession>
<organism evidence="2 3">
    <name type="scientific">Nostoc spongiaeforme FACHB-130</name>
    <dbReference type="NCBI Taxonomy" id="1357510"/>
    <lineage>
        <taxon>Bacteria</taxon>
        <taxon>Bacillati</taxon>
        <taxon>Cyanobacteriota</taxon>
        <taxon>Cyanophyceae</taxon>
        <taxon>Nostocales</taxon>
        <taxon>Nostocaceae</taxon>
        <taxon>Nostoc</taxon>
    </lineage>
</organism>
<keyword evidence="3" id="KW-1185">Reference proteome</keyword>
<protein>
    <submittedName>
        <fullName evidence="2">Uncharacterized protein</fullName>
    </submittedName>
</protein>
<name>A0ABR8FWS7_9NOSO</name>
<reference evidence="2 3" key="1">
    <citation type="journal article" date="2020" name="ISME J.">
        <title>Comparative genomics reveals insights into cyanobacterial evolution and habitat adaptation.</title>
        <authorList>
            <person name="Chen M.Y."/>
            <person name="Teng W.K."/>
            <person name="Zhao L."/>
            <person name="Hu C.X."/>
            <person name="Zhou Y.K."/>
            <person name="Han B.P."/>
            <person name="Song L.R."/>
            <person name="Shu W.S."/>
        </authorList>
    </citation>
    <scope>NUCLEOTIDE SEQUENCE [LARGE SCALE GENOMIC DNA]</scope>
    <source>
        <strain evidence="2 3">FACHB-130</strain>
    </source>
</reference>
<keyword evidence="1" id="KW-1133">Transmembrane helix</keyword>
<evidence type="ECO:0000256" key="1">
    <source>
        <dbReference type="SAM" id="Phobius"/>
    </source>
</evidence>
<keyword evidence="1" id="KW-0472">Membrane</keyword>
<comment type="caution">
    <text evidence="2">The sequence shown here is derived from an EMBL/GenBank/DDBJ whole genome shotgun (WGS) entry which is preliminary data.</text>
</comment>
<dbReference type="Proteomes" id="UP000603457">
    <property type="component" value="Unassembled WGS sequence"/>
</dbReference>